<dbReference type="RefSeq" id="WP_091950184.1">
    <property type="nucleotide sequence ID" value="NZ_FOSV01000020.1"/>
</dbReference>
<dbReference type="InterPro" id="IPR021848">
    <property type="entry name" value="HODM_asu-like"/>
</dbReference>
<reference evidence="3" key="1">
    <citation type="submission" date="2016-10" db="EMBL/GenBank/DDBJ databases">
        <authorList>
            <person name="Varghese N."/>
            <person name="Submissions S."/>
        </authorList>
    </citation>
    <scope>NUCLEOTIDE SEQUENCE [LARGE SCALE GENOMIC DNA]</scope>
    <source>
        <strain evidence="3">CGMCC 1.6474</strain>
    </source>
</reference>
<dbReference type="Pfam" id="PF11927">
    <property type="entry name" value="HODM_asu-like"/>
    <property type="match status" value="1"/>
</dbReference>
<evidence type="ECO:0000256" key="1">
    <source>
        <dbReference type="SAM" id="MobiDB-lite"/>
    </source>
</evidence>
<dbReference type="EMBL" id="FOSV01000020">
    <property type="protein sequence ID" value="SFL65296.1"/>
    <property type="molecule type" value="Genomic_DNA"/>
</dbReference>
<dbReference type="OrthoDB" id="5242510at2"/>
<evidence type="ECO:0000313" key="3">
    <source>
        <dbReference type="Proteomes" id="UP000198804"/>
    </source>
</evidence>
<evidence type="ECO:0000313" key="2">
    <source>
        <dbReference type="EMBL" id="SFL65296.1"/>
    </source>
</evidence>
<gene>
    <name evidence="2" type="ORF">SAMN04488125_12016</name>
</gene>
<sequence length="360" mass="41761">MNIQFRKDERFRESFSYVNSDAGVLRFPFPFGEDRYMYSVNIEPHTRGGPNPAFAHAFDIDEHYVAECRERALVLADDPGRCQVLPHMMPAQWDTLELLMESFAADYPEHFSLEKNGDTWRWINRPLGIEQTFVFGRPETLPCPPFEYITRQAQGDFTLQDQRDDNLFVDGGMVTTQADWSLDFDIGMSFHEWHGPVPLAHDIGVFDRALRFLLRLQYGHPVRRLNWTMTINPRLDTSPENYPDWGPDRTTVTPDNVSEKVHLRVELQTLFRLPRSNAILFGIRCYLLSLKDIERVEKWRKRLNRVLTTLPPELVEYKGLTRYRDTVLAHLAPRDDGAPLSSGIQPDQTTLPPSALSNQR</sequence>
<protein>
    <recommendedName>
        <fullName evidence="4">DUF3445 domain-containing protein</fullName>
    </recommendedName>
</protein>
<proteinExistence type="predicted"/>
<evidence type="ECO:0008006" key="4">
    <source>
        <dbReference type="Google" id="ProtNLM"/>
    </source>
</evidence>
<name>A0A1I4JGQ0_9HYPH</name>
<feature type="compositionally biased region" description="Polar residues" evidence="1">
    <location>
        <begin position="342"/>
        <end position="360"/>
    </location>
</feature>
<dbReference type="AlphaFoldDB" id="A0A1I4JGQ0"/>
<keyword evidence="3" id="KW-1185">Reference proteome</keyword>
<accession>A0A1I4JGQ0</accession>
<dbReference type="Proteomes" id="UP000198804">
    <property type="component" value="Unassembled WGS sequence"/>
</dbReference>
<dbReference type="STRING" id="414703.SAMN04488125_12016"/>
<feature type="region of interest" description="Disordered" evidence="1">
    <location>
        <begin position="335"/>
        <end position="360"/>
    </location>
</feature>
<organism evidence="2 3">
    <name type="scientific">Methylorubrum salsuginis</name>
    <dbReference type="NCBI Taxonomy" id="414703"/>
    <lineage>
        <taxon>Bacteria</taxon>
        <taxon>Pseudomonadati</taxon>
        <taxon>Pseudomonadota</taxon>
        <taxon>Alphaproteobacteria</taxon>
        <taxon>Hyphomicrobiales</taxon>
        <taxon>Methylobacteriaceae</taxon>
        <taxon>Methylorubrum</taxon>
    </lineage>
</organism>